<accession>A0A0A9F938</accession>
<reference evidence="1" key="1">
    <citation type="submission" date="2014-09" db="EMBL/GenBank/DDBJ databases">
        <authorList>
            <person name="Magalhaes I.L.F."/>
            <person name="Oliveira U."/>
            <person name="Santos F.R."/>
            <person name="Vidigal T.H.D.A."/>
            <person name="Brescovit A.D."/>
            <person name="Santos A.J."/>
        </authorList>
    </citation>
    <scope>NUCLEOTIDE SEQUENCE</scope>
    <source>
        <tissue evidence="1">Shoot tissue taken approximately 20 cm above the soil surface</tissue>
    </source>
</reference>
<organism evidence="1">
    <name type="scientific">Arundo donax</name>
    <name type="common">Giant reed</name>
    <name type="synonym">Donax arundinaceus</name>
    <dbReference type="NCBI Taxonomy" id="35708"/>
    <lineage>
        <taxon>Eukaryota</taxon>
        <taxon>Viridiplantae</taxon>
        <taxon>Streptophyta</taxon>
        <taxon>Embryophyta</taxon>
        <taxon>Tracheophyta</taxon>
        <taxon>Spermatophyta</taxon>
        <taxon>Magnoliopsida</taxon>
        <taxon>Liliopsida</taxon>
        <taxon>Poales</taxon>
        <taxon>Poaceae</taxon>
        <taxon>PACMAD clade</taxon>
        <taxon>Arundinoideae</taxon>
        <taxon>Arundineae</taxon>
        <taxon>Arundo</taxon>
    </lineage>
</organism>
<name>A0A0A9F938_ARUDO</name>
<evidence type="ECO:0000313" key="1">
    <source>
        <dbReference type="EMBL" id="JAE08867.1"/>
    </source>
</evidence>
<sequence length="19" mass="2193">MTPRGAHHNMIWLTFIIPG</sequence>
<protein>
    <submittedName>
        <fullName evidence="1">Uncharacterized protein</fullName>
    </submittedName>
</protein>
<dbReference type="EMBL" id="GBRH01189029">
    <property type="protein sequence ID" value="JAE08867.1"/>
    <property type="molecule type" value="Transcribed_RNA"/>
</dbReference>
<proteinExistence type="predicted"/>
<reference evidence="1" key="2">
    <citation type="journal article" date="2015" name="Data Brief">
        <title>Shoot transcriptome of the giant reed, Arundo donax.</title>
        <authorList>
            <person name="Barrero R.A."/>
            <person name="Guerrero F.D."/>
            <person name="Moolhuijzen P."/>
            <person name="Goolsby J.A."/>
            <person name="Tidwell J."/>
            <person name="Bellgard S.E."/>
            <person name="Bellgard M.I."/>
        </authorList>
    </citation>
    <scope>NUCLEOTIDE SEQUENCE</scope>
    <source>
        <tissue evidence="1">Shoot tissue taken approximately 20 cm above the soil surface</tissue>
    </source>
</reference>
<dbReference type="AlphaFoldDB" id="A0A0A9F938"/>